<evidence type="ECO:0000259" key="7">
    <source>
        <dbReference type="Pfam" id="PF02897"/>
    </source>
</evidence>
<dbReference type="Pfam" id="PF00326">
    <property type="entry name" value="Peptidase_S9"/>
    <property type="match status" value="1"/>
</dbReference>
<dbReference type="InterPro" id="IPR001375">
    <property type="entry name" value="Peptidase_S9_cat"/>
</dbReference>
<dbReference type="Gene3D" id="3.40.50.1820">
    <property type="entry name" value="alpha/beta hydrolase"/>
    <property type="match status" value="2"/>
</dbReference>
<dbReference type="AlphaFoldDB" id="W5IGW3"/>
<dbReference type="PANTHER" id="PTHR11757">
    <property type="entry name" value="PROTEASE FAMILY S9A OLIGOPEPTIDASE"/>
    <property type="match status" value="1"/>
</dbReference>
<keyword evidence="9" id="KW-1185">Reference proteome</keyword>
<keyword evidence="2" id="KW-0645">Protease</keyword>
<dbReference type="HOGENOM" id="CLU_011290_0_0_11"/>
<proteinExistence type="inferred from homology"/>
<dbReference type="InterPro" id="IPR029058">
    <property type="entry name" value="AB_hydrolase_fold"/>
</dbReference>
<dbReference type="InterPro" id="IPR051543">
    <property type="entry name" value="Serine_Peptidase_S9A"/>
</dbReference>
<dbReference type="PRINTS" id="PR00862">
    <property type="entry name" value="PROLIGOPTASE"/>
</dbReference>
<feature type="domain" description="Peptidase S9A N-terminal" evidence="7">
    <location>
        <begin position="25"/>
        <end position="310"/>
    </location>
</feature>
<evidence type="ECO:0000256" key="2">
    <source>
        <dbReference type="ARBA" id="ARBA00022670"/>
    </source>
</evidence>
<evidence type="ECO:0000259" key="6">
    <source>
        <dbReference type="Pfam" id="PF00326"/>
    </source>
</evidence>
<dbReference type="GO" id="GO:0004252">
    <property type="term" value="F:serine-type endopeptidase activity"/>
    <property type="evidence" value="ECO:0007669"/>
    <property type="project" value="InterPro"/>
</dbReference>
<dbReference type="InterPro" id="IPR002470">
    <property type="entry name" value="Peptidase_S9A"/>
</dbReference>
<keyword evidence="3" id="KW-0378">Hydrolase</keyword>
<evidence type="ECO:0000256" key="1">
    <source>
        <dbReference type="ARBA" id="ARBA00005228"/>
    </source>
</evidence>
<dbReference type="PANTHER" id="PTHR11757:SF19">
    <property type="entry name" value="PROLYL ENDOPEPTIDASE-LIKE"/>
    <property type="match status" value="1"/>
</dbReference>
<sequence>MGKTTQNTQSQRPEPAERNPQAIRPPRAKKVSQIRSVHGETFTDYYEWLRQKESPEVQAYVKAQNEYASARLAPEKNLASRLFDELKAHVEENDMSVPVRLFDYWYFSRTQEGEQYGITCRTPIKNQDDWDPPQIQTGENYRLPGEEVIFDANKEAQGHDFFRSGGMDLSDDGRWMLYLIDTHGNERYDCYVRDLKENEQLPDCIRGIGANACFTPDGQWIFYTRLDQAWRPCSIWRHHVGDDLSQDVEVYHEQDERFWCGVGLSFDESLIVIETASKTTSEVLFLESSHPLGEFSVFIPRADDIEYDVSFAKFENVREAVQAQARDLESDGQTEKAHKLLSLLPQVEVDADGALPVAVVSHNVTDPNFEIDIINMKTEQAPYTLGQGVCIARGSDYGCEKGQADHKDLPVDTPYYDQVNPQMLQGAQGLAIGGLGIYRNFVTLSYRSSGLPHIAVETKNRVLADYLLGQPWHFSELRGPDPQAVYSIGFTGNPSYDAPTVRYSYGSYVHPPRLCSYNPHSGQSTLLKAARVNNYTESDYAERRIWVRTRDGEKVPVFLTWKKGLVPVMDKASDDQGRPLGLGQTDYVLTAPSMEDAARRSAALWENQGHNVGSGAAEFSRTSRIGQTDKLHPAPMFITAYGSYGYCTDPGFGTSRLSFLDRGVVRVEIQIRGGGEMGRAWYEQGRRINKNNSFFDFIDVTAALQACGWASPETTVANGGSAGGLLMGAVANLAPFLYAGIEADVPFVDALNSILDPSLPLTVTEWDEWGDPLHNKDVFDYMKAYTPYENVASGQERRAAFGTEHFPKIFITTSMNDTRVLYVEPLKWLSRLQEEEVSADAFARIEIEAGHGGVSGRYKAWEQISQENAWCLMVLGINQ</sequence>
<dbReference type="GO" id="GO:0006508">
    <property type="term" value="P:proteolysis"/>
    <property type="evidence" value="ECO:0007669"/>
    <property type="project" value="UniProtKB-KW"/>
</dbReference>
<dbReference type="eggNOG" id="COG1770">
    <property type="taxonomic scope" value="Bacteria"/>
</dbReference>
<dbReference type="Gene3D" id="2.130.10.120">
    <property type="entry name" value="Prolyl oligopeptidase, N-terminal domain"/>
    <property type="match status" value="2"/>
</dbReference>
<reference evidence="8 9" key="1">
    <citation type="submission" date="2012-01" db="EMBL/GenBank/DDBJ databases">
        <title>The Genome Sequence of Scardovia inopinata F0304.</title>
        <authorList>
            <consortium name="The Broad Institute Genome Sequencing Platform"/>
            <person name="Ward D."/>
            <person name="Earl A."/>
            <person name="Feldgarden M."/>
            <person name="Gevers D."/>
            <person name="Young S."/>
            <person name="Zeng Q."/>
            <person name="Koehrsen M."/>
            <person name="Alvarado L."/>
            <person name="Berlin A.M."/>
            <person name="Borenstein D."/>
            <person name="Chapman S.B."/>
            <person name="Chen Z."/>
            <person name="Engels R."/>
            <person name="Freedman E."/>
            <person name="Gellesch M."/>
            <person name="Goldberg J."/>
            <person name="Griggs A."/>
            <person name="Gujja S."/>
            <person name="Heilman E.R."/>
            <person name="Heiman D.I."/>
            <person name="Hepburn T.A."/>
            <person name="Howarth C."/>
            <person name="Jen D."/>
            <person name="Larson L."/>
            <person name="Mehta T."/>
            <person name="Park D."/>
            <person name="Pearson M."/>
            <person name="Richards J."/>
            <person name="Roberts A."/>
            <person name="Saif S."/>
            <person name="Shea T.D."/>
            <person name="Shenoy N."/>
            <person name="Sisk P."/>
            <person name="Stolte C."/>
            <person name="Sykes S.N."/>
            <person name="Walk T."/>
            <person name="White J."/>
            <person name="Yandava C."/>
            <person name="Izard J."/>
            <person name="Baranova O.V."/>
            <person name="Blanton J.M."/>
            <person name="Tanner A.C."/>
            <person name="Dewhirst F."/>
            <person name="Haas B."/>
            <person name="Nusbaum C."/>
            <person name="Birren B."/>
        </authorList>
    </citation>
    <scope>NUCLEOTIDE SEQUENCE [LARGE SCALE GENOMIC DNA]</scope>
    <source>
        <strain evidence="8 9">F0304</strain>
    </source>
</reference>
<dbReference type="Pfam" id="PF02897">
    <property type="entry name" value="Peptidase_S9_N"/>
    <property type="match status" value="1"/>
</dbReference>
<dbReference type="InterPro" id="IPR023302">
    <property type="entry name" value="Pept_S9A_N"/>
</dbReference>
<evidence type="ECO:0000313" key="9">
    <source>
        <dbReference type="Proteomes" id="UP000005777"/>
    </source>
</evidence>
<evidence type="ECO:0000256" key="5">
    <source>
        <dbReference type="SAM" id="MobiDB-lite"/>
    </source>
</evidence>
<name>W5IGW3_SCAIO</name>
<dbReference type="EMBL" id="ADCX01000012">
    <property type="protein sequence ID" value="EFG26206.1"/>
    <property type="molecule type" value="Genomic_DNA"/>
</dbReference>
<protein>
    <submittedName>
        <fullName evidence="8">Uncharacterized protein</fullName>
    </submittedName>
</protein>
<dbReference type="SUPFAM" id="SSF53474">
    <property type="entry name" value="alpha/beta-Hydrolases"/>
    <property type="match status" value="1"/>
</dbReference>
<evidence type="ECO:0000313" key="8">
    <source>
        <dbReference type="EMBL" id="EFG26206.1"/>
    </source>
</evidence>
<dbReference type="RefSeq" id="WP_006293679.1">
    <property type="nucleotide sequence ID" value="NZ_GG770226.1"/>
</dbReference>
<comment type="caution">
    <text evidence="8">The sequence shown here is derived from an EMBL/GenBank/DDBJ whole genome shotgun (WGS) entry which is preliminary data.</text>
</comment>
<feature type="compositionally biased region" description="Polar residues" evidence="5">
    <location>
        <begin position="1"/>
        <end position="12"/>
    </location>
</feature>
<feature type="region of interest" description="Disordered" evidence="5">
    <location>
        <begin position="1"/>
        <end position="34"/>
    </location>
</feature>
<comment type="similarity">
    <text evidence="1">Belongs to the peptidase S9A family.</text>
</comment>
<organism evidence="8 9">
    <name type="scientific">Scardovia inopinata F0304</name>
    <dbReference type="NCBI Taxonomy" id="641146"/>
    <lineage>
        <taxon>Bacteria</taxon>
        <taxon>Bacillati</taxon>
        <taxon>Actinomycetota</taxon>
        <taxon>Actinomycetes</taxon>
        <taxon>Bifidobacteriales</taxon>
        <taxon>Bifidobacteriaceae</taxon>
        <taxon>Scardovia</taxon>
    </lineage>
</organism>
<dbReference type="SUPFAM" id="SSF50993">
    <property type="entry name" value="Peptidase/esterase 'gauge' domain"/>
    <property type="match status" value="1"/>
</dbReference>
<dbReference type="Proteomes" id="UP000005777">
    <property type="component" value="Unassembled WGS sequence"/>
</dbReference>
<feature type="domain" description="Peptidase S9 prolyl oligopeptidase catalytic" evidence="6">
    <location>
        <begin position="655"/>
        <end position="876"/>
    </location>
</feature>
<accession>W5IGW3</accession>
<evidence type="ECO:0000256" key="4">
    <source>
        <dbReference type="ARBA" id="ARBA00022825"/>
    </source>
</evidence>
<keyword evidence="4" id="KW-0720">Serine protease</keyword>
<evidence type="ECO:0000256" key="3">
    <source>
        <dbReference type="ARBA" id="ARBA00022801"/>
    </source>
</evidence>
<gene>
    <name evidence="8" type="ORF">HMPREF9020_01287</name>
</gene>